<feature type="chain" id="PRO_5030177637" evidence="2">
    <location>
        <begin position="23"/>
        <end position="143"/>
    </location>
</feature>
<proteinExistence type="predicted"/>
<dbReference type="RefSeq" id="WP_021688223.1">
    <property type="nucleotide sequence ID" value="NZ_BASZ01000001.1"/>
</dbReference>
<feature type="signal peptide" evidence="2">
    <location>
        <begin position="1"/>
        <end position="22"/>
    </location>
</feature>
<name>U2Y317_9SPHN</name>
<keyword evidence="4" id="KW-1185">Reference proteome</keyword>
<feature type="region of interest" description="Disordered" evidence="1">
    <location>
        <begin position="24"/>
        <end position="48"/>
    </location>
</feature>
<reference evidence="3 4" key="1">
    <citation type="submission" date="2013-09" db="EMBL/GenBank/DDBJ databases">
        <title>Whole genome shotgun sequence of Novosphingobium tardaugens NBRC 16725.</title>
        <authorList>
            <person name="Isaki S."/>
            <person name="Hosoyama A."/>
            <person name="Tsuchikane K."/>
            <person name="Katsumata H."/>
            <person name="Ando Y."/>
            <person name="Yamazaki S."/>
            <person name="Fujita N."/>
        </authorList>
    </citation>
    <scope>NUCLEOTIDE SEQUENCE [LARGE SCALE GENOMIC DNA]</scope>
    <source>
        <strain evidence="3 4">NBRC 16725</strain>
    </source>
</reference>
<sequence length="143" mass="14603">MRKTILWAAAMAVVAVPSMASAAPQKDSKKPAAPAAAPAANPAPGASPEDLQRGVIILRAFSAALSSDKVSKEQKGAMIVCLYNNPIRTISVATGKVLAENPKLDAKNPQHISAVAATVCAVPHDAPPVAATPDKKNPAPKGR</sequence>
<evidence type="ECO:0000313" key="4">
    <source>
        <dbReference type="Proteomes" id="UP000016568"/>
    </source>
</evidence>
<dbReference type="Proteomes" id="UP000016568">
    <property type="component" value="Unassembled WGS sequence"/>
</dbReference>
<dbReference type="KEGG" id="ntd:EGO55_16745"/>
<protein>
    <submittedName>
        <fullName evidence="3">Uncharacterized protein</fullName>
    </submittedName>
</protein>
<gene>
    <name evidence="3" type="ORF">NT2_01_00840</name>
</gene>
<evidence type="ECO:0000256" key="1">
    <source>
        <dbReference type="SAM" id="MobiDB-lite"/>
    </source>
</evidence>
<organism evidence="3 4">
    <name type="scientific">Caenibius tardaugens NBRC 16725</name>
    <dbReference type="NCBI Taxonomy" id="1219035"/>
    <lineage>
        <taxon>Bacteria</taxon>
        <taxon>Pseudomonadati</taxon>
        <taxon>Pseudomonadota</taxon>
        <taxon>Alphaproteobacteria</taxon>
        <taxon>Sphingomonadales</taxon>
        <taxon>Erythrobacteraceae</taxon>
        <taxon>Caenibius</taxon>
    </lineage>
</organism>
<dbReference type="AlphaFoldDB" id="U2Y317"/>
<dbReference type="EMBL" id="BASZ01000001">
    <property type="protein sequence ID" value="GAD47316.1"/>
    <property type="molecule type" value="Genomic_DNA"/>
</dbReference>
<accession>U2Y317</accession>
<comment type="caution">
    <text evidence="3">The sequence shown here is derived from an EMBL/GenBank/DDBJ whole genome shotgun (WGS) entry which is preliminary data.</text>
</comment>
<dbReference type="eggNOG" id="ENOG5031D9A">
    <property type="taxonomic scope" value="Bacteria"/>
</dbReference>
<keyword evidence="2" id="KW-0732">Signal</keyword>
<evidence type="ECO:0000313" key="3">
    <source>
        <dbReference type="EMBL" id="GAD47316.1"/>
    </source>
</evidence>
<evidence type="ECO:0000256" key="2">
    <source>
        <dbReference type="SAM" id="SignalP"/>
    </source>
</evidence>